<feature type="binding site" evidence="4 6">
    <location>
        <position position="312"/>
    </location>
    <ligand>
        <name>substrate</name>
    </ligand>
</feature>
<evidence type="ECO:0000313" key="8">
    <source>
        <dbReference type="EMBL" id="AJT42089.1"/>
    </source>
</evidence>
<comment type="similarity">
    <text evidence="4">Belongs to the alanine racemase family.</text>
</comment>
<keyword evidence="2 4" id="KW-0663">Pyridoxal phosphate</keyword>
<comment type="cofactor">
    <cofactor evidence="1 4 5">
        <name>pyridoxal 5'-phosphate</name>
        <dbReference type="ChEBI" id="CHEBI:597326"/>
    </cofactor>
</comment>
<dbReference type="NCBIfam" id="TIGR00492">
    <property type="entry name" value="alr"/>
    <property type="match status" value="1"/>
</dbReference>
<evidence type="ECO:0000256" key="4">
    <source>
        <dbReference type="HAMAP-Rule" id="MF_01201"/>
    </source>
</evidence>
<dbReference type="OrthoDB" id="9813814at2"/>
<dbReference type="STRING" id="1618207.UM93_12285"/>
<comment type="catalytic activity">
    <reaction evidence="4">
        <text>L-alanine = D-alanine</text>
        <dbReference type="Rhea" id="RHEA:20249"/>
        <dbReference type="ChEBI" id="CHEBI:57416"/>
        <dbReference type="ChEBI" id="CHEBI:57972"/>
        <dbReference type="EC" id="5.1.1.1"/>
    </reaction>
</comment>
<proteinExistence type="inferred from homology"/>
<dbReference type="KEGG" id="ari:UM93_12285"/>
<dbReference type="HOGENOM" id="CLU_028393_0_0_11"/>
<dbReference type="GO" id="GO:0009252">
    <property type="term" value="P:peptidoglycan biosynthetic process"/>
    <property type="evidence" value="ECO:0007669"/>
    <property type="project" value="TreeGrafter"/>
</dbReference>
<dbReference type="Gene3D" id="3.20.20.10">
    <property type="entry name" value="Alanine racemase"/>
    <property type="match status" value="1"/>
</dbReference>
<feature type="binding site" evidence="4 6">
    <location>
        <position position="136"/>
    </location>
    <ligand>
        <name>substrate</name>
    </ligand>
</feature>
<evidence type="ECO:0000313" key="9">
    <source>
        <dbReference type="Proteomes" id="UP000061839"/>
    </source>
</evidence>
<dbReference type="Proteomes" id="UP000061839">
    <property type="component" value="Chromosome"/>
</dbReference>
<dbReference type="AlphaFoldDB" id="A0A0D4C0M2"/>
<dbReference type="Pfam" id="PF00842">
    <property type="entry name" value="Ala_racemase_C"/>
    <property type="match status" value="1"/>
</dbReference>
<keyword evidence="9" id="KW-1185">Reference proteome</keyword>
<dbReference type="Gene3D" id="2.40.37.10">
    <property type="entry name" value="Lyase, Ornithine Decarboxylase, Chain A, domain 1"/>
    <property type="match status" value="1"/>
</dbReference>
<feature type="active site" description="Proton acceptor; specific for L-alanine" evidence="4">
    <location>
        <position position="264"/>
    </location>
</feature>
<dbReference type="PATRIC" id="fig|1618207.4.peg.2494"/>
<dbReference type="GO" id="GO:0008784">
    <property type="term" value="F:alanine racemase activity"/>
    <property type="evidence" value="ECO:0007669"/>
    <property type="project" value="UniProtKB-UniRule"/>
</dbReference>
<dbReference type="PRINTS" id="PR00992">
    <property type="entry name" value="ALARACEMASE"/>
</dbReference>
<dbReference type="HAMAP" id="MF_01201">
    <property type="entry name" value="Ala_racemase"/>
    <property type="match status" value="1"/>
</dbReference>
<reference evidence="8 9" key="1">
    <citation type="journal article" date="2015" name="Genome Announc.">
        <title>Complete Genome Sequencing of Protease-Producing Novel Arthrobacter sp. Strain IHBB 11108 Using PacBio Single-Molecule Real-Time Sequencing Technology.</title>
        <authorList>
            <person name="Kiran S."/>
            <person name="Swarnkar M.K."/>
            <person name="Pal M."/>
            <person name="Thakur R."/>
            <person name="Tewari R."/>
            <person name="Singh A.K."/>
            <person name="Gulati A."/>
        </authorList>
    </citation>
    <scope>NUCLEOTIDE SEQUENCE [LARGE SCALE GENOMIC DNA]</scope>
    <source>
        <strain evidence="8 9">IHBB 11108</strain>
    </source>
</reference>
<gene>
    <name evidence="8" type="ORF">UM93_12285</name>
</gene>
<comment type="pathway">
    <text evidence="4">Amino-acid biosynthesis; D-alanine biosynthesis; D-alanine from L-alanine: step 1/1.</text>
</comment>
<feature type="active site" description="Proton acceptor; specific for D-alanine" evidence="4">
    <location>
        <position position="38"/>
    </location>
</feature>
<sequence length="376" mass="40219">MNHDPREQALLTVDEQAIASNTEFLSGVAGKPLMAVIKADGFGHGLLTVAKTALGHGADSLGSTGLADPLRLRAAGVQAPILSWLNPVSANFEEAISHRIMLAVPSVEHLDAILRAATALGQSAVVHLQLDLGMHREGLDPEAFEDLLSRLCRDPRADQLRVVGLMGHLGWAEDSSDALNVRAREVFEQAWRQCEEAGLGIRFRHLGGTAAVLADSRNHYDFCRVGAGLVGIDPSGSHRLRPAITLTAPVLETRRVRAGEYIGYGRHHRTAKASNLALLPLGYADGIPRISSGLGQVRLAGKNRAITGLVNMDQIVVDTGEDRVLPGEVATIFGAGTDGEPTVADWATWCNTLPHEIITGIGPRVHRINRPTAVVR</sequence>
<protein>
    <recommendedName>
        <fullName evidence="4">Alanine racemase</fullName>
        <ecNumber evidence="4">5.1.1.1</ecNumber>
    </recommendedName>
</protein>
<dbReference type="InterPro" id="IPR000821">
    <property type="entry name" value="Ala_racemase"/>
</dbReference>
<dbReference type="GO" id="GO:0030632">
    <property type="term" value="P:D-alanine biosynthetic process"/>
    <property type="evidence" value="ECO:0007669"/>
    <property type="project" value="UniProtKB-UniRule"/>
</dbReference>
<organism evidence="8 9">
    <name type="scientific">Psychromicrobium lacuslunae</name>
    <dbReference type="NCBI Taxonomy" id="1618207"/>
    <lineage>
        <taxon>Bacteria</taxon>
        <taxon>Bacillati</taxon>
        <taxon>Actinomycetota</taxon>
        <taxon>Actinomycetes</taxon>
        <taxon>Micrococcales</taxon>
        <taxon>Micrococcaceae</taxon>
        <taxon>Psychromicrobium</taxon>
    </lineage>
</organism>
<evidence type="ECO:0000256" key="3">
    <source>
        <dbReference type="ARBA" id="ARBA00023235"/>
    </source>
</evidence>
<dbReference type="EMBL" id="CP011005">
    <property type="protein sequence ID" value="AJT42089.1"/>
    <property type="molecule type" value="Genomic_DNA"/>
</dbReference>
<dbReference type="InterPro" id="IPR001608">
    <property type="entry name" value="Ala_racemase_N"/>
</dbReference>
<keyword evidence="3 4" id="KW-0413">Isomerase</keyword>
<dbReference type="UniPathway" id="UPA00042">
    <property type="reaction ID" value="UER00497"/>
</dbReference>
<evidence type="ECO:0000259" key="7">
    <source>
        <dbReference type="SMART" id="SM01005"/>
    </source>
</evidence>
<name>A0A0D4C0M2_9MICC</name>
<dbReference type="InterPro" id="IPR009006">
    <property type="entry name" value="Ala_racemase/Decarboxylase_C"/>
</dbReference>
<dbReference type="GO" id="GO:0005829">
    <property type="term" value="C:cytosol"/>
    <property type="evidence" value="ECO:0007669"/>
    <property type="project" value="TreeGrafter"/>
</dbReference>
<dbReference type="SUPFAM" id="SSF50621">
    <property type="entry name" value="Alanine racemase C-terminal domain-like"/>
    <property type="match status" value="1"/>
</dbReference>
<dbReference type="SUPFAM" id="SSF51419">
    <property type="entry name" value="PLP-binding barrel"/>
    <property type="match status" value="1"/>
</dbReference>
<dbReference type="PANTHER" id="PTHR30511:SF0">
    <property type="entry name" value="ALANINE RACEMASE, CATABOLIC-RELATED"/>
    <property type="match status" value="1"/>
</dbReference>
<evidence type="ECO:0000256" key="5">
    <source>
        <dbReference type="PIRSR" id="PIRSR600821-50"/>
    </source>
</evidence>
<accession>A0A0D4C0M2</accession>
<feature type="modified residue" description="N6-(pyridoxal phosphate)lysine" evidence="4 5">
    <location>
        <position position="38"/>
    </location>
</feature>
<dbReference type="GO" id="GO:0030170">
    <property type="term" value="F:pyridoxal phosphate binding"/>
    <property type="evidence" value="ECO:0007669"/>
    <property type="project" value="UniProtKB-UniRule"/>
</dbReference>
<dbReference type="PANTHER" id="PTHR30511">
    <property type="entry name" value="ALANINE RACEMASE"/>
    <property type="match status" value="1"/>
</dbReference>
<evidence type="ECO:0000256" key="1">
    <source>
        <dbReference type="ARBA" id="ARBA00001933"/>
    </source>
</evidence>
<evidence type="ECO:0000256" key="2">
    <source>
        <dbReference type="ARBA" id="ARBA00022898"/>
    </source>
</evidence>
<dbReference type="RefSeq" id="WP_045075871.1">
    <property type="nucleotide sequence ID" value="NZ_CP011005.1"/>
</dbReference>
<dbReference type="CDD" id="cd00430">
    <property type="entry name" value="PLPDE_III_AR"/>
    <property type="match status" value="1"/>
</dbReference>
<dbReference type="Pfam" id="PF01168">
    <property type="entry name" value="Ala_racemase_N"/>
    <property type="match status" value="1"/>
</dbReference>
<dbReference type="InterPro" id="IPR029066">
    <property type="entry name" value="PLP-binding_barrel"/>
</dbReference>
<dbReference type="EC" id="5.1.1.1" evidence="4"/>
<dbReference type="InterPro" id="IPR011079">
    <property type="entry name" value="Ala_racemase_C"/>
</dbReference>
<comment type="function">
    <text evidence="4">Catalyzes the interconversion of L-alanine and D-alanine. May also act on other amino acids.</text>
</comment>
<feature type="domain" description="Alanine racemase C-terminal" evidence="7">
    <location>
        <begin position="243"/>
        <end position="370"/>
    </location>
</feature>
<dbReference type="SMART" id="SM01005">
    <property type="entry name" value="Ala_racemase_C"/>
    <property type="match status" value="1"/>
</dbReference>
<evidence type="ECO:0000256" key="6">
    <source>
        <dbReference type="PIRSR" id="PIRSR600821-52"/>
    </source>
</evidence>